<dbReference type="GO" id="GO:0048188">
    <property type="term" value="C:Set1C/COMPASS complex"/>
    <property type="evidence" value="ECO:0007669"/>
    <property type="project" value="InterPro"/>
</dbReference>
<feature type="compositionally biased region" description="Polar residues" evidence="17">
    <location>
        <begin position="397"/>
        <end position="408"/>
    </location>
</feature>
<evidence type="ECO:0000256" key="11">
    <source>
        <dbReference type="ARBA" id="ARBA00044492"/>
    </source>
</evidence>
<feature type="compositionally biased region" description="Basic and acidic residues" evidence="17">
    <location>
        <begin position="749"/>
        <end position="780"/>
    </location>
</feature>
<dbReference type="Pfam" id="PF11764">
    <property type="entry name" value="N-SET"/>
    <property type="match status" value="1"/>
</dbReference>
<comment type="catalytic activity">
    <reaction evidence="15">
        <text>N(6),N(6)-dimethyl-L-lysyl(4)-[histone H3] + S-adenosyl-L-methionine = N(6),N(6),N(6)-trimethyl-L-lysyl(4)-[histone H3] + S-adenosyl-L-homocysteine + H(+)</text>
        <dbReference type="Rhea" id="RHEA:60272"/>
        <dbReference type="Rhea" id="RHEA-COMP:15537"/>
        <dbReference type="Rhea" id="RHEA-COMP:15540"/>
        <dbReference type="ChEBI" id="CHEBI:15378"/>
        <dbReference type="ChEBI" id="CHEBI:57856"/>
        <dbReference type="ChEBI" id="CHEBI:59789"/>
        <dbReference type="ChEBI" id="CHEBI:61961"/>
        <dbReference type="ChEBI" id="CHEBI:61976"/>
    </reaction>
</comment>
<evidence type="ECO:0000256" key="8">
    <source>
        <dbReference type="ARBA" id="ARBA00022691"/>
    </source>
</evidence>
<feature type="compositionally biased region" description="Acidic residues" evidence="17">
    <location>
        <begin position="739"/>
        <end position="748"/>
    </location>
</feature>
<sequence>MTRPTGTGASFAQFFPAAPRAARDRAMERERARAKAAESPSSNVEHNGRQTPTTHGSTDAVASSHSARGASISDAAHPATADDNESVQGDTLNTVGSASSHTSTASSVFSSSARQDGLNGLQASKTSSSQSHLTPLTTVESPSSSISPNPAKQSTLTPRSTADQVNGSASQPASAAHISSSFGASSTIERVSARDHTRAVKGIKCAYDPLLDRTISSAEKKKAKPIYKEFGAEDDAPPPDPRLSKGGRLNYINVDFHLPRARLRHTPYNLKPYAWDPKNSVGSGPPTQVVVTGFNPLIAFSKVAAIFASFGDVAESSNKMHPETGSYLGFATFRYKDSKPTRVRPMPISAIDAAKRAVRAMHGRKIESNHVRVEYDPEGKKSRRMLEEVLKKDRETSQTAIPSVSSIPTAPRAKEVLPGPPPTAPKGPAAYRQPPPPPPPPVAADPVRIPIAPKVPVVAEQTVLAHIHREPYIFVAHEHVPVMLTTIPHMKRRLKTYVFDDIRCDRTGYYIIFRDSRYGRSEAERCHNAVDGTQLFTYTMVMKLHLYGTAGSTGHSTSDAPTRARTPERRPTIENRQREEHERKRREDLKDLEEEKKDRANNFDPVLEARDVVRREMLEHLIKHIRTKVAAPALFNFLDPANHVARRRKYNIEDPQGSRIPAVLRDDSEDRSPVSTPNSRADPIERRTGRLDIAALPRIRKAKGGALMRKHGFADPFARKRPAAVRNAFRSLHHRLQAESDEESEDETTENRDSLARDTEEPDSRPRSRMSTDDFARDDYGSWGPAEEDSMTEASFAVDGPLQPATKKRKLDLQVETAIKRQKKSDEELFGVTIDRIETEYPLREASEDIVLPDAEPVEEKETDDSRLPTPVSSLKDKKKAVKPKKKSKKQIFEEREALKKQQQEIYEREALQPSESPEEQEPTPKAEPEPKKAEPTAVDEPVKASAKLDDNLYPQEVTSVLVLPSDFSLDVASLQELPIKLQDRPDIQKLAKRFGAASIGEPELWIWRRDRIRELNSDDGSTKKPVGITGYYVPNPTGCARTEGVKKILNSEKSKYLPHHIKVKEAREKHQATAAGKNGKEAAAEAARIAQENLVAKGNSRANRVNNRRWVADLNDQKKTLGQDSDVLRFNQLKKRKKPVRFARSAIHNWGLYAMENIAKDDMIIEYVGEEVRQQIAELRENRYLRSGIGSSYLFRIDDNTVIDATKKGGIARFINHSCMPNCTAKIIKVEGSKRIVIYALRDIAQNEELTYDYKFEREIGSLDRIPCLCGTAACKGFLN</sequence>
<reference evidence="20" key="1">
    <citation type="submission" date="2022-07" db="EMBL/GenBank/DDBJ databases">
        <title>Fungi with potential for degradation of polypropylene.</title>
        <authorList>
            <person name="Gostincar C."/>
        </authorList>
    </citation>
    <scope>NUCLEOTIDE SEQUENCE</scope>
    <source>
        <strain evidence="20">EXF-13308</strain>
    </source>
</reference>
<dbReference type="SMART" id="SM00508">
    <property type="entry name" value="PostSET"/>
    <property type="match status" value="1"/>
</dbReference>
<dbReference type="SUPFAM" id="SSF82199">
    <property type="entry name" value="SET domain"/>
    <property type="match status" value="1"/>
</dbReference>
<comment type="function">
    <text evidence="16">Catalytic component of the COMPASS (Set1C) complex that specifically mono-, di- and trimethylates histone H3 to form H3K4me1/2/3. COMPASS recognizes ubiquitinated H2B on one face of the nucleosome which stimulates the methylation of H3 on the opposing face.</text>
</comment>
<evidence type="ECO:0000256" key="10">
    <source>
        <dbReference type="ARBA" id="ARBA00023242"/>
    </source>
</evidence>
<dbReference type="Pfam" id="PF11767">
    <property type="entry name" value="SET_assoc"/>
    <property type="match status" value="1"/>
</dbReference>
<comment type="catalytic activity">
    <reaction evidence="14">
        <text>N(6)-methyl-L-lysyl(4)-[histone H3] + S-adenosyl-L-methionine = N(6),N(6)-dimethyl-L-lysyl(4)-[histone H3] + S-adenosyl-L-homocysteine + H(+)</text>
        <dbReference type="Rhea" id="RHEA:60268"/>
        <dbReference type="Rhea" id="RHEA-COMP:15540"/>
        <dbReference type="Rhea" id="RHEA-COMP:15543"/>
        <dbReference type="ChEBI" id="CHEBI:15378"/>
        <dbReference type="ChEBI" id="CHEBI:57856"/>
        <dbReference type="ChEBI" id="CHEBI:59789"/>
        <dbReference type="ChEBI" id="CHEBI:61929"/>
        <dbReference type="ChEBI" id="CHEBI:61976"/>
    </reaction>
</comment>
<organism evidence="20 21">
    <name type="scientific">Pleurostoma richardsiae</name>
    <dbReference type="NCBI Taxonomy" id="41990"/>
    <lineage>
        <taxon>Eukaryota</taxon>
        <taxon>Fungi</taxon>
        <taxon>Dikarya</taxon>
        <taxon>Ascomycota</taxon>
        <taxon>Pezizomycotina</taxon>
        <taxon>Sordariomycetes</taxon>
        <taxon>Sordariomycetidae</taxon>
        <taxon>Calosphaeriales</taxon>
        <taxon>Pleurostomataceae</taxon>
        <taxon>Pleurostoma</taxon>
    </lineage>
</organism>
<keyword evidence="10 16" id="KW-0539">Nucleus</keyword>
<evidence type="ECO:0000259" key="19">
    <source>
        <dbReference type="PROSITE" id="PS50868"/>
    </source>
</evidence>
<comment type="subunit">
    <text evidence="16">Component of the COMPASS (Set1C) complex.</text>
</comment>
<evidence type="ECO:0000313" key="21">
    <source>
        <dbReference type="Proteomes" id="UP001174694"/>
    </source>
</evidence>
<dbReference type="InterPro" id="IPR003616">
    <property type="entry name" value="Post-SET_dom"/>
</dbReference>
<evidence type="ECO:0000256" key="13">
    <source>
        <dbReference type="ARBA" id="ARBA00047571"/>
    </source>
</evidence>
<protein>
    <recommendedName>
        <fullName evidence="4 16">Histone-lysine N-methyltransferase, H3 lysine-4 specific</fullName>
        <ecNumber evidence="3 16">2.1.1.354</ecNumber>
    </recommendedName>
</protein>
<evidence type="ECO:0000313" key="20">
    <source>
        <dbReference type="EMBL" id="KAJ9142678.1"/>
    </source>
</evidence>
<feature type="compositionally biased region" description="Basic residues" evidence="17">
    <location>
        <begin position="877"/>
        <end position="890"/>
    </location>
</feature>
<evidence type="ECO:0000256" key="3">
    <source>
        <dbReference type="ARBA" id="ARBA00012182"/>
    </source>
</evidence>
<feature type="region of interest" description="Disordered" evidence="17">
    <location>
        <begin position="551"/>
        <end position="593"/>
    </location>
</feature>
<feature type="compositionally biased region" description="Polar residues" evidence="17">
    <location>
        <begin position="121"/>
        <end position="185"/>
    </location>
</feature>
<dbReference type="EMBL" id="JANBVO010000021">
    <property type="protein sequence ID" value="KAJ9142678.1"/>
    <property type="molecule type" value="Genomic_DNA"/>
</dbReference>
<dbReference type="SUPFAM" id="SSF54928">
    <property type="entry name" value="RNA-binding domain, RBD"/>
    <property type="match status" value="1"/>
</dbReference>
<dbReference type="InterPro" id="IPR024657">
    <property type="entry name" value="COMPASS_Set1_N-SET"/>
</dbReference>
<evidence type="ECO:0000256" key="15">
    <source>
        <dbReference type="ARBA" id="ARBA00049129"/>
    </source>
</evidence>
<feature type="region of interest" description="Disordered" evidence="17">
    <location>
        <begin position="1"/>
        <end position="185"/>
    </location>
</feature>
<comment type="subunit">
    <text evidence="12">Component of the Set1C/COMPASS complex.</text>
</comment>
<dbReference type="PANTHER" id="PTHR45814">
    <property type="entry name" value="HISTONE-LYSINE N-METHYLTRANSFERASE SETD1"/>
    <property type="match status" value="1"/>
</dbReference>
<dbReference type="PIRSF" id="PIRSF037104">
    <property type="entry name" value="Histone_H3-K4_mtfrase_Set1_fun"/>
    <property type="match status" value="1"/>
</dbReference>
<keyword evidence="8 16" id="KW-0949">S-adenosyl-L-methionine</keyword>
<dbReference type="SMART" id="SM00317">
    <property type="entry name" value="SET"/>
    <property type="match status" value="1"/>
</dbReference>
<dbReference type="PROSITE" id="PS50280">
    <property type="entry name" value="SET"/>
    <property type="match status" value="1"/>
</dbReference>
<name>A0AA38VND1_9PEZI</name>
<evidence type="ECO:0000256" key="7">
    <source>
        <dbReference type="ARBA" id="ARBA00022679"/>
    </source>
</evidence>
<dbReference type="InterPro" id="IPR024636">
    <property type="entry name" value="SET_assoc"/>
</dbReference>
<dbReference type="PANTHER" id="PTHR45814:SF2">
    <property type="entry name" value="HISTONE-LYSINE N-METHYLTRANSFERASE SETD1"/>
    <property type="match status" value="1"/>
</dbReference>
<proteinExistence type="predicted"/>
<dbReference type="PROSITE" id="PS51572">
    <property type="entry name" value="SAM_MT43_1"/>
    <property type="match status" value="1"/>
</dbReference>
<comment type="catalytic activity">
    <reaction evidence="13 16">
        <text>L-lysyl(4)-[histone H3] + 3 S-adenosyl-L-methionine = N(6),N(6),N(6)-trimethyl-L-lysyl(4)-[histone H3] + 3 S-adenosyl-L-homocysteine + 3 H(+)</text>
        <dbReference type="Rhea" id="RHEA:60260"/>
        <dbReference type="Rhea" id="RHEA-COMP:15537"/>
        <dbReference type="Rhea" id="RHEA-COMP:15547"/>
        <dbReference type="ChEBI" id="CHEBI:15378"/>
        <dbReference type="ChEBI" id="CHEBI:29969"/>
        <dbReference type="ChEBI" id="CHEBI:57856"/>
        <dbReference type="ChEBI" id="CHEBI:59789"/>
        <dbReference type="ChEBI" id="CHEBI:61961"/>
        <dbReference type="EC" id="2.1.1.354"/>
    </reaction>
</comment>
<dbReference type="GO" id="GO:0140999">
    <property type="term" value="F:histone H3K4 trimethyltransferase activity"/>
    <property type="evidence" value="ECO:0007669"/>
    <property type="project" value="UniProtKB-EC"/>
</dbReference>
<evidence type="ECO:0000256" key="5">
    <source>
        <dbReference type="ARBA" id="ARBA00022454"/>
    </source>
</evidence>
<evidence type="ECO:0000256" key="14">
    <source>
        <dbReference type="ARBA" id="ARBA00047583"/>
    </source>
</evidence>
<evidence type="ECO:0000256" key="9">
    <source>
        <dbReference type="ARBA" id="ARBA00022853"/>
    </source>
</evidence>
<dbReference type="InterPro" id="IPR046341">
    <property type="entry name" value="SET_dom_sf"/>
</dbReference>
<keyword evidence="21" id="KW-1185">Reference proteome</keyword>
<evidence type="ECO:0000259" key="18">
    <source>
        <dbReference type="PROSITE" id="PS50280"/>
    </source>
</evidence>
<dbReference type="EC" id="2.1.1.354" evidence="3 16"/>
<dbReference type="Gene3D" id="3.30.70.330">
    <property type="match status" value="1"/>
</dbReference>
<feature type="compositionally biased region" description="Basic and acidic residues" evidence="17">
    <location>
        <begin position="565"/>
        <end position="593"/>
    </location>
</feature>
<evidence type="ECO:0000256" key="6">
    <source>
        <dbReference type="ARBA" id="ARBA00022603"/>
    </source>
</evidence>
<dbReference type="Proteomes" id="UP001174694">
    <property type="component" value="Unassembled WGS sequence"/>
</dbReference>
<comment type="function">
    <text evidence="11">Catalytic component of the COMPASS (Set1C) complex that specifically mono-, di- and trimethylates histone H3 to form H3K4me1/2/3. Binds RNAs which might negatively affect its histone methyltransferase activity. COMPASS recognizes ubiquitinated H2B on one face of the nucleosome which stimulates the methylation of H3 on the opposing face.</text>
</comment>
<keyword evidence="5 16" id="KW-0158">Chromosome</keyword>
<feature type="domain" description="Post-SET" evidence="19">
    <location>
        <begin position="1265"/>
        <end position="1281"/>
    </location>
</feature>
<dbReference type="GO" id="GO:0032259">
    <property type="term" value="P:methylation"/>
    <property type="evidence" value="ECO:0007669"/>
    <property type="project" value="UniProtKB-KW"/>
</dbReference>
<dbReference type="InterPro" id="IPR017111">
    <property type="entry name" value="Set1_fungi"/>
</dbReference>
<feature type="compositionally biased region" description="Basic and acidic residues" evidence="17">
    <location>
        <begin position="923"/>
        <end position="948"/>
    </location>
</feature>
<evidence type="ECO:0000256" key="17">
    <source>
        <dbReference type="SAM" id="MobiDB-lite"/>
    </source>
</evidence>
<feature type="region of interest" description="Disordered" evidence="17">
    <location>
        <begin position="735"/>
        <end position="811"/>
    </location>
</feature>
<feature type="compositionally biased region" description="Basic and acidic residues" evidence="17">
    <location>
        <begin position="891"/>
        <end position="911"/>
    </location>
</feature>
<dbReference type="GO" id="GO:0003676">
    <property type="term" value="F:nucleic acid binding"/>
    <property type="evidence" value="ECO:0007669"/>
    <property type="project" value="InterPro"/>
</dbReference>
<dbReference type="InterPro" id="IPR012677">
    <property type="entry name" value="Nucleotide-bd_a/b_plait_sf"/>
</dbReference>
<keyword evidence="9 16" id="KW-0156">Chromatin regulator</keyword>
<feature type="region of interest" description="Disordered" evidence="17">
    <location>
        <begin position="649"/>
        <end position="689"/>
    </location>
</feature>
<dbReference type="Pfam" id="PF00856">
    <property type="entry name" value="SET"/>
    <property type="match status" value="1"/>
</dbReference>
<dbReference type="GO" id="GO:0005694">
    <property type="term" value="C:chromosome"/>
    <property type="evidence" value="ECO:0007669"/>
    <property type="project" value="UniProtKB-SubCell"/>
</dbReference>
<keyword evidence="7 16" id="KW-0808">Transferase</keyword>
<keyword evidence="6 16" id="KW-0489">Methyltransferase</keyword>
<dbReference type="InterPro" id="IPR044570">
    <property type="entry name" value="Set1-like"/>
</dbReference>
<evidence type="ECO:0000256" key="1">
    <source>
        <dbReference type="ARBA" id="ARBA00004123"/>
    </source>
</evidence>
<evidence type="ECO:0000256" key="16">
    <source>
        <dbReference type="PIRNR" id="PIRNR037104"/>
    </source>
</evidence>
<comment type="caution">
    <text evidence="20">The sequence shown here is derived from an EMBL/GenBank/DDBJ whole genome shotgun (WGS) entry which is preliminary data.</text>
</comment>
<gene>
    <name evidence="20" type="ORF">NKR23_g6974</name>
</gene>
<feature type="region of interest" description="Disordered" evidence="17">
    <location>
        <begin position="391"/>
        <end position="442"/>
    </location>
</feature>
<feature type="compositionally biased region" description="Pro residues" evidence="17">
    <location>
        <begin position="433"/>
        <end position="442"/>
    </location>
</feature>
<dbReference type="PROSITE" id="PS50868">
    <property type="entry name" value="POST_SET"/>
    <property type="match status" value="1"/>
</dbReference>
<dbReference type="CDD" id="cd20072">
    <property type="entry name" value="SET_SET1"/>
    <property type="match status" value="1"/>
</dbReference>
<dbReference type="InterPro" id="IPR001214">
    <property type="entry name" value="SET_dom"/>
</dbReference>
<feature type="compositionally biased region" description="Low complexity" evidence="17">
    <location>
        <begin position="9"/>
        <end position="20"/>
    </location>
</feature>
<feature type="region of interest" description="Disordered" evidence="17">
    <location>
        <begin position="839"/>
        <end position="948"/>
    </location>
</feature>
<comment type="subcellular location">
    <subcellularLocation>
        <location evidence="2">Chromosome</location>
    </subcellularLocation>
    <subcellularLocation>
        <location evidence="1 16">Nucleus</location>
    </subcellularLocation>
</comment>
<feature type="compositionally biased region" description="Basic and acidic residues" evidence="17">
    <location>
        <begin position="858"/>
        <end position="867"/>
    </location>
</feature>
<feature type="compositionally biased region" description="Polar residues" evidence="17">
    <location>
        <begin position="42"/>
        <end position="66"/>
    </location>
</feature>
<dbReference type="InterPro" id="IPR035979">
    <property type="entry name" value="RBD_domain_sf"/>
</dbReference>
<dbReference type="Gene3D" id="2.170.270.10">
    <property type="entry name" value="SET domain"/>
    <property type="match status" value="1"/>
</dbReference>
<dbReference type="SMART" id="SM01291">
    <property type="entry name" value="N-SET"/>
    <property type="match status" value="1"/>
</dbReference>
<evidence type="ECO:0000256" key="2">
    <source>
        <dbReference type="ARBA" id="ARBA00004286"/>
    </source>
</evidence>
<feature type="domain" description="SET" evidence="18">
    <location>
        <begin position="1139"/>
        <end position="1256"/>
    </location>
</feature>
<evidence type="ECO:0000256" key="4">
    <source>
        <dbReference type="ARBA" id="ARBA00015839"/>
    </source>
</evidence>
<evidence type="ECO:0000256" key="12">
    <source>
        <dbReference type="ARBA" id="ARBA00044515"/>
    </source>
</evidence>
<feature type="compositionally biased region" description="Basic and acidic residues" evidence="17">
    <location>
        <begin position="21"/>
        <end position="36"/>
    </location>
</feature>
<feature type="compositionally biased region" description="Low complexity" evidence="17">
    <location>
        <begin position="94"/>
        <end position="113"/>
    </location>
</feature>
<accession>A0AA38VND1</accession>